<dbReference type="Pfam" id="PF02955">
    <property type="entry name" value="GSH-S_ATP"/>
    <property type="match status" value="1"/>
</dbReference>
<protein>
    <submittedName>
        <fullName evidence="5">Carbamoyl phosphate synthase-like protein</fullName>
    </submittedName>
</protein>
<dbReference type="PROSITE" id="PS50975">
    <property type="entry name" value="ATP_GRASP"/>
    <property type="match status" value="1"/>
</dbReference>
<dbReference type="InterPro" id="IPR052032">
    <property type="entry name" value="ATP-dep_AA_Ligase"/>
</dbReference>
<keyword evidence="1" id="KW-0436">Ligase</keyword>
<dbReference type="Gene3D" id="3.30.470.20">
    <property type="entry name" value="ATP-grasp fold, B domain"/>
    <property type="match status" value="1"/>
</dbReference>
<dbReference type="EMBL" id="RJPJ01000015">
    <property type="protein sequence ID" value="RSJ65826.1"/>
    <property type="molecule type" value="Genomic_DNA"/>
</dbReference>
<dbReference type="InterPro" id="IPR011761">
    <property type="entry name" value="ATP-grasp"/>
</dbReference>
<reference evidence="5 6" key="1">
    <citation type="submission" date="2018-11" db="EMBL/GenBank/DDBJ databases">
        <title>Species Designations Belie Phenotypic and Genotypic Heterogeneity in Oral Streptococci.</title>
        <authorList>
            <person name="Velsko I."/>
        </authorList>
    </citation>
    <scope>NUCLEOTIDE SEQUENCE [LARGE SCALE GENOMIC DNA]</scope>
    <source>
        <strain evidence="5 6">BCC12</strain>
    </source>
</reference>
<name>A0A3R9K4U0_STROR</name>
<organism evidence="5 6">
    <name type="scientific">Streptococcus oralis</name>
    <dbReference type="NCBI Taxonomy" id="1303"/>
    <lineage>
        <taxon>Bacteria</taxon>
        <taxon>Bacillati</taxon>
        <taxon>Bacillota</taxon>
        <taxon>Bacilli</taxon>
        <taxon>Lactobacillales</taxon>
        <taxon>Streptococcaceae</taxon>
        <taxon>Streptococcus</taxon>
    </lineage>
</organism>
<keyword evidence="3 4" id="KW-0067">ATP-binding</keyword>
<dbReference type="AlphaFoldDB" id="A0A3R9K4U0"/>
<gene>
    <name evidence="5" type="ORF">D8802_09410</name>
</gene>
<evidence type="ECO:0000256" key="2">
    <source>
        <dbReference type="ARBA" id="ARBA00022741"/>
    </source>
</evidence>
<dbReference type="Gene3D" id="3.40.50.20">
    <property type="match status" value="1"/>
</dbReference>
<dbReference type="SUPFAM" id="SSF56059">
    <property type="entry name" value="Glutathione synthetase ATP-binding domain-like"/>
    <property type="match status" value="1"/>
</dbReference>
<keyword evidence="2 4" id="KW-0547">Nucleotide-binding</keyword>
<dbReference type="Proteomes" id="UP000280182">
    <property type="component" value="Unassembled WGS sequence"/>
</dbReference>
<dbReference type="InterPro" id="IPR004218">
    <property type="entry name" value="GSHS_ATP-bd"/>
</dbReference>
<evidence type="ECO:0000256" key="1">
    <source>
        <dbReference type="ARBA" id="ARBA00022598"/>
    </source>
</evidence>
<dbReference type="InterPro" id="IPR013815">
    <property type="entry name" value="ATP_grasp_subdomain_1"/>
</dbReference>
<comment type="caution">
    <text evidence="5">The sequence shown here is derived from an EMBL/GenBank/DDBJ whole genome shotgun (WGS) entry which is preliminary data.</text>
</comment>
<evidence type="ECO:0000256" key="4">
    <source>
        <dbReference type="PROSITE-ProRule" id="PRU00409"/>
    </source>
</evidence>
<dbReference type="PANTHER" id="PTHR43585">
    <property type="entry name" value="FUMIPYRROLE BIOSYNTHESIS PROTEIN C"/>
    <property type="match status" value="1"/>
</dbReference>
<dbReference type="PANTHER" id="PTHR43585:SF2">
    <property type="entry name" value="ATP-GRASP ENZYME FSQD"/>
    <property type="match status" value="1"/>
</dbReference>
<dbReference type="GO" id="GO:0046872">
    <property type="term" value="F:metal ion binding"/>
    <property type="evidence" value="ECO:0007669"/>
    <property type="project" value="InterPro"/>
</dbReference>
<evidence type="ECO:0000256" key="3">
    <source>
        <dbReference type="ARBA" id="ARBA00022840"/>
    </source>
</evidence>
<dbReference type="GO" id="GO:0004363">
    <property type="term" value="F:glutathione synthase activity"/>
    <property type="evidence" value="ECO:0007669"/>
    <property type="project" value="InterPro"/>
</dbReference>
<dbReference type="GO" id="GO:0005524">
    <property type="term" value="F:ATP binding"/>
    <property type="evidence" value="ECO:0007669"/>
    <property type="project" value="UniProtKB-UniRule"/>
</dbReference>
<sequence length="400" mass="45793">MKNILILHPYRENYTDILSCLPTNHHFTLLIDESKRESFRVKLPKNVKLAGVAGDQNTRREKAEKLLKSESFDAIIPLDEFDILLAAELREKFHIGGQKVDEAIIFRDKNVMTKRVKELGVRIPESQKIDCFSELQYFFDRHQDIILKPLSGAGSVDTFRVQTINDLVKLKESLFNQGEQILVQEYIESDIYHIDGFVSNGEIIYCEPSKYLYNPLLIKQGGSAAAVSLDKDSTGYKELVGYAIFLSSKLDLQGTYLFHLEVFYDLKDIIFLEIACRIGGARIRQNLEYKFGCNPLKLLIYSISGEILPELPKEFPNTGWLLTAKRAGTIKELPTITNEIKQQFSIFDYIEYVKVGQNLNSAFHSADAVIGLSLYGKDFKKTEQALLSIEKWLLQHTRYN</sequence>
<evidence type="ECO:0000313" key="5">
    <source>
        <dbReference type="EMBL" id="RSJ65826.1"/>
    </source>
</evidence>
<dbReference type="RefSeq" id="WP_084925389.1">
    <property type="nucleotide sequence ID" value="NZ_JAGXBX010000001.1"/>
</dbReference>
<evidence type="ECO:0000313" key="6">
    <source>
        <dbReference type="Proteomes" id="UP000280182"/>
    </source>
</evidence>
<dbReference type="OrthoDB" id="2210549at2"/>
<proteinExistence type="predicted"/>
<accession>A0A3R9K4U0</accession>
<dbReference type="Gene3D" id="3.30.1490.20">
    <property type="entry name" value="ATP-grasp fold, A domain"/>
    <property type="match status" value="1"/>
</dbReference>